<feature type="domain" description="Azaphilone pigments biosynthesis cluster protein L N-terminal" evidence="1">
    <location>
        <begin position="15"/>
        <end position="149"/>
    </location>
</feature>
<organism evidence="2 3">
    <name type="scientific">Heterodermia speciosa</name>
    <dbReference type="NCBI Taxonomy" id="116794"/>
    <lineage>
        <taxon>Eukaryota</taxon>
        <taxon>Fungi</taxon>
        <taxon>Dikarya</taxon>
        <taxon>Ascomycota</taxon>
        <taxon>Pezizomycotina</taxon>
        <taxon>Lecanoromycetes</taxon>
        <taxon>OSLEUM clade</taxon>
        <taxon>Lecanoromycetidae</taxon>
        <taxon>Caliciales</taxon>
        <taxon>Physciaceae</taxon>
        <taxon>Heterodermia</taxon>
    </lineage>
</organism>
<reference evidence="2" key="1">
    <citation type="submission" date="2021-03" db="EMBL/GenBank/DDBJ databases">
        <authorList>
            <person name="Tagirdzhanova G."/>
        </authorList>
    </citation>
    <scope>NUCLEOTIDE SEQUENCE</scope>
</reference>
<dbReference type="EMBL" id="CAJPDS010000018">
    <property type="protein sequence ID" value="CAF9916487.1"/>
    <property type="molecule type" value="Genomic_DNA"/>
</dbReference>
<name>A0A8H3F5Q3_9LECA</name>
<gene>
    <name evidence="2" type="ORF">HETSPECPRED_002926</name>
</gene>
<dbReference type="InterPro" id="IPR031348">
    <property type="entry name" value="PigL_N"/>
</dbReference>
<dbReference type="Proteomes" id="UP000664521">
    <property type="component" value="Unassembled WGS sequence"/>
</dbReference>
<accession>A0A8H3F5Q3</accession>
<sequence>MVPFGFSFGDFVAGISLVKSLIDALDESCGAQAEYRGLIAELYCLERALVAIKEIEVQSESREYDATQQAVRGCRECIDRFILKIASYQSLTAGTSSIKDQIRKITWARCRKDDLQKFKDDLGVYVSATSILLNTLQLSYAKRTTLTTSASIDAQAHTLREVENTIKNSDDSHREILLRIERLLGDGQAAQTLDNASPSFLVRPLRLIEAPIAPNFITRSQLLREMEDHLLPLSSDRQKVLMLSGPGGIGKSQLARHYALQHRDNYDSLFWTSGKSEQSLRMSIARIAELIPLPRVLDNNQKLSKNEGDIERAMLAVNSWFTSAGNTRWLVVVDNVDNYVEQDDDEEVLQAAGGYDVARYLPAVAHGTVIITSRLSFLARSLGAQNLGIGEMTLEEGLQVLHKASGRPFREKGAVELVHKLGGYPLALMQAANYIYEKHTTTETYIERYDSNKKLLMEQPAARREYKDRSIDVALRLSLQALESRKPDAAAFLLLCGFLDNRDIFWGFINQAFKVADTNTRDREIEKFFHNPSSPLARGLQKGWLDDIANDEATFDEVVKHLCEFSFARWNEESTGFSIHSIIHEWLVFYVGSQTRVQLLRLAASMVAANYGSVSEIPAQRIRPHADRCVSLGSANQEFQTWGFASLFLLGAFYYDGFELTLGRQFISCAMEKLVATFGDRSLITALWCMRVVPMFMEFQQSDEVIRKLQTAETIMTSPRVMPVRVRQNRIDVGNHLCYVYQMQGDFAKAVEVGERSIKLAESGHVSLIYTCCATGLLAESYLALRKYEDAKRLANIAIKQHETYFGTDPNDGSLSAWRRRNQTIMAISCAYQGDFELAEVILVSVHADAVRYGGLEDGLSEHAQQNLDLLREAKIRRESSSALDSPSETTLDQEHVNWDGNVTSCLQRLSTDRDITYLRFDLAQGLFDTMGLVNHRIRTAATTGSSDTIGFSSGHNVTSFAAASVMAACLVQ</sequence>
<dbReference type="PANTHER" id="PTHR38886">
    <property type="entry name" value="SESA DOMAIN-CONTAINING PROTEIN"/>
    <property type="match status" value="1"/>
</dbReference>
<dbReference type="SUPFAM" id="SSF52540">
    <property type="entry name" value="P-loop containing nucleoside triphosphate hydrolases"/>
    <property type="match status" value="1"/>
</dbReference>
<keyword evidence="3" id="KW-1185">Reference proteome</keyword>
<dbReference type="GO" id="GO:0043531">
    <property type="term" value="F:ADP binding"/>
    <property type="evidence" value="ECO:0007669"/>
    <property type="project" value="InterPro"/>
</dbReference>
<dbReference type="AlphaFoldDB" id="A0A8H3F5Q3"/>
<dbReference type="InterPro" id="IPR011990">
    <property type="entry name" value="TPR-like_helical_dom_sf"/>
</dbReference>
<dbReference type="InterPro" id="IPR027417">
    <property type="entry name" value="P-loop_NTPase"/>
</dbReference>
<dbReference type="PANTHER" id="PTHR38886:SF1">
    <property type="entry name" value="NACHT-NTPASE AND P-LOOP NTPASES N-TERMINAL DOMAIN-CONTAINING PROTEIN"/>
    <property type="match status" value="1"/>
</dbReference>
<dbReference type="Gene3D" id="1.25.40.10">
    <property type="entry name" value="Tetratricopeptide repeat domain"/>
    <property type="match status" value="1"/>
</dbReference>
<evidence type="ECO:0000313" key="3">
    <source>
        <dbReference type="Proteomes" id="UP000664521"/>
    </source>
</evidence>
<dbReference type="Pfam" id="PF17111">
    <property type="entry name" value="PigL_N"/>
    <property type="match status" value="1"/>
</dbReference>
<dbReference type="Gene3D" id="3.40.50.300">
    <property type="entry name" value="P-loop containing nucleotide triphosphate hydrolases"/>
    <property type="match status" value="1"/>
</dbReference>
<comment type="caution">
    <text evidence="2">The sequence shown here is derived from an EMBL/GenBank/DDBJ whole genome shotgun (WGS) entry which is preliminary data.</text>
</comment>
<dbReference type="SUPFAM" id="SSF48452">
    <property type="entry name" value="TPR-like"/>
    <property type="match status" value="1"/>
</dbReference>
<dbReference type="OrthoDB" id="5346457at2759"/>
<proteinExistence type="predicted"/>
<protein>
    <recommendedName>
        <fullName evidence="1">Azaphilone pigments biosynthesis cluster protein L N-terminal domain-containing protein</fullName>
    </recommendedName>
</protein>
<evidence type="ECO:0000259" key="1">
    <source>
        <dbReference type="Pfam" id="PF17111"/>
    </source>
</evidence>
<evidence type="ECO:0000313" key="2">
    <source>
        <dbReference type="EMBL" id="CAF9916487.1"/>
    </source>
</evidence>